<name>A0A1Y6ERM2_9GAMM</name>
<dbReference type="AlphaFoldDB" id="A0A1Y6ERM2"/>
<protein>
    <recommendedName>
        <fullName evidence="8">Bacterioferritin-associated ferredoxin</fullName>
    </recommendedName>
</protein>
<evidence type="ECO:0000313" key="12">
    <source>
        <dbReference type="Proteomes" id="UP000194450"/>
    </source>
</evidence>
<keyword evidence="6" id="KW-0411">Iron-sulfur</keyword>
<keyword evidence="2" id="KW-0001">2Fe-2S</keyword>
<accession>A0A1Y6ERM2</accession>
<dbReference type="PANTHER" id="PTHR37424">
    <property type="entry name" value="BACTERIOFERRITIN-ASSOCIATED FERREDOXIN"/>
    <property type="match status" value="1"/>
</dbReference>
<evidence type="ECO:0000256" key="9">
    <source>
        <dbReference type="ARBA" id="ARBA00046332"/>
    </source>
</evidence>
<keyword evidence="12" id="KW-1185">Reference proteome</keyword>
<dbReference type="EMBL" id="FXWH01000001">
    <property type="protein sequence ID" value="SMQ62843.1"/>
    <property type="molecule type" value="Genomic_DNA"/>
</dbReference>
<dbReference type="OrthoDB" id="9815350at2"/>
<evidence type="ECO:0000256" key="1">
    <source>
        <dbReference type="ARBA" id="ARBA00022448"/>
    </source>
</evidence>
<reference evidence="12" key="1">
    <citation type="submission" date="2017-04" db="EMBL/GenBank/DDBJ databases">
        <authorList>
            <person name="Varghese N."/>
            <person name="Submissions S."/>
        </authorList>
    </citation>
    <scope>NUCLEOTIDE SEQUENCE [LARGE SCALE GENOMIC DNA]</scope>
</reference>
<feature type="domain" description="BFD-like [2Fe-2S]-binding" evidence="10">
    <location>
        <begin position="2"/>
        <end position="50"/>
    </location>
</feature>
<keyword evidence="1" id="KW-0813">Transport</keyword>
<proteinExistence type="inferred from homology"/>
<sequence length="73" mass="8119">MYVCLCKGVTDHTIREAVDQGVTSMRELRQEFGVASQCGCCKQCAKDVLGEALTERNKRFLDNTLLPTAVCYT</sequence>
<evidence type="ECO:0000256" key="4">
    <source>
        <dbReference type="ARBA" id="ARBA00022982"/>
    </source>
</evidence>
<keyword evidence="4" id="KW-0249">Electron transport</keyword>
<keyword evidence="5" id="KW-0408">Iron</keyword>
<evidence type="ECO:0000313" key="11">
    <source>
        <dbReference type="EMBL" id="SMQ62843.1"/>
    </source>
</evidence>
<dbReference type="InterPro" id="IPR041854">
    <property type="entry name" value="BFD-like_2Fe2S-bd_dom_sf"/>
</dbReference>
<dbReference type="InterPro" id="IPR052371">
    <property type="entry name" value="BFD-associated_ferredoxin"/>
</dbReference>
<dbReference type="CDD" id="cd19945">
    <property type="entry name" value="Fer2_BFD"/>
    <property type="match status" value="1"/>
</dbReference>
<evidence type="ECO:0000256" key="2">
    <source>
        <dbReference type="ARBA" id="ARBA00022714"/>
    </source>
</evidence>
<dbReference type="GO" id="GO:0051537">
    <property type="term" value="F:2 iron, 2 sulfur cluster binding"/>
    <property type="evidence" value="ECO:0007669"/>
    <property type="project" value="UniProtKB-KW"/>
</dbReference>
<dbReference type="Gene3D" id="1.10.10.1100">
    <property type="entry name" value="BFD-like [2Fe-2S]-binding domain"/>
    <property type="match status" value="1"/>
</dbReference>
<evidence type="ECO:0000256" key="3">
    <source>
        <dbReference type="ARBA" id="ARBA00022723"/>
    </source>
</evidence>
<dbReference type="Pfam" id="PF04324">
    <property type="entry name" value="Fer2_BFD"/>
    <property type="match status" value="1"/>
</dbReference>
<keyword evidence="3" id="KW-0479">Metal-binding</keyword>
<evidence type="ECO:0000256" key="6">
    <source>
        <dbReference type="ARBA" id="ARBA00023014"/>
    </source>
</evidence>
<dbReference type="InterPro" id="IPR007419">
    <property type="entry name" value="BFD-like_2Fe2S-bd_dom"/>
</dbReference>
<evidence type="ECO:0000256" key="8">
    <source>
        <dbReference type="ARBA" id="ARBA00039386"/>
    </source>
</evidence>
<evidence type="ECO:0000256" key="5">
    <source>
        <dbReference type="ARBA" id="ARBA00023004"/>
    </source>
</evidence>
<dbReference type="PANTHER" id="PTHR37424:SF1">
    <property type="entry name" value="BACTERIOFERRITIN-ASSOCIATED FERREDOXIN"/>
    <property type="match status" value="1"/>
</dbReference>
<evidence type="ECO:0000259" key="10">
    <source>
        <dbReference type="Pfam" id="PF04324"/>
    </source>
</evidence>
<organism evidence="11 12">
    <name type="scientific">Pseudidiomarina planktonica</name>
    <dbReference type="NCBI Taxonomy" id="1323738"/>
    <lineage>
        <taxon>Bacteria</taxon>
        <taxon>Pseudomonadati</taxon>
        <taxon>Pseudomonadota</taxon>
        <taxon>Gammaproteobacteria</taxon>
        <taxon>Alteromonadales</taxon>
        <taxon>Idiomarinaceae</taxon>
        <taxon>Pseudidiomarina</taxon>
    </lineage>
</organism>
<gene>
    <name evidence="11" type="ORF">SAMN06297229_0769</name>
</gene>
<dbReference type="Proteomes" id="UP000194450">
    <property type="component" value="Unassembled WGS sequence"/>
</dbReference>
<comment type="similarity">
    <text evidence="9">Belongs to the Bfd family.</text>
</comment>
<comment type="cofactor">
    <cofactor evidence="7">
        <name>[2Fe-2S] cluster</name>
        <dbReference type="ChEBI" id="CHEBI:190135"/>
    </cofactor>
</comment>
<dbReference type="GO" id="GO:0046872">
    <property type="term" value="F:metal ion binding"/>
    <property type="evidence" value="ECO:0007669"/>
    <property type="project" value="UniProtKB-KW"/>
</dbReference>
<evidence type="ECO:0000256" key="7">
    <source>
        <dbReference type="ARBA" id="ARBA00034078"/>
    </source>
</evidence>
<dbReference type="RefSeq" id="WP_086433922.1">
    <property type="nucleotide sequence ID" value="NZ_FXWH01000001.1"/>
</dbReference>